<dbReference type="AlphaFoldDB" id="A0A1F6VQZ1"/>
<dbReference type="GO" id="GO:0160237">
    <property type="term" value="F:D-Ala-D-Ala dipeptidase activity"/>
    <property type="evidence" value="ECO:0007669"/>
    <property type="project" value="UniProtKB-EC"/>
</dbReference>
<evidence type="ECO:0000256" key="4">
    <source>
        <dbReference type="ARBA" id="ARBA00022801"/>
    </source>
</evidence>
<gene>
    <name evidence="10" type="ORF">A3J61_00725</name>
</gene>
<dbReference type="GO" id="GO:0006508">
    <property type="term" value="P:proteolysis"/>
    <property type="evidence" value="ECO:0007669"/>
    <property type="project" value="UniProtKB-KW"/>
</dbReference>
<dbReference type="HAMAP" id="MF_01924">
    <property type="entry name" value="A_A_dipeptidase"/>
    <property type="match status" value="1"/>
</dbReference>
<comment type="cofactor">
    <cofactor evidence="9">
        <name>Zn(2+)</name>
        <dbReference type="ChEBI" id="CHEBI:29105"/>
    </cofactor>
    <text evidence="9">Binds 1 zinc ion per subunit.</text>
</comment>
<keyword evidence="7 9" id="KW-0482">Metalloprotease</keyword>
<dbReference type="EMBL" id="MFUC01000018">
    <property type="protein sequence ID" value="OGI71855.1"/>
    <property type="molecule type" value="Genomic_DNA"/>
</dbReference>
<keyword evidence="6 9" id="KW-0224">Dipeptidase</keyword>
<dbReference type="STRING" id="1801752.A3J61_00725"/>
<evidence type="ECO:0000256" key="7">
    <source>
        <dbReference type="ARBA" id="ARBA00023049"/>
    </source>
</evidence>
<keyword evidence="3 9" id="KW-0479">Metal-binding</keyword>
<dbReference type="Proteomes" id="UP000179686">
    <property type="component" value="Unassembled WGS sequence"/>
</dbReference>
<dbReference type="SUPFAM" id="SSF55166">
    <property type="entry name" value="Hedgehog/DD-peptidase"/>
    <property type="match status" value="1"/>
</dbReference>
<feature type="binding site" evidence="9">
    <location>
        <position position="143"/>
    </location>
    <ligand>
        <name>Zn(2+)</name>
        <dbReference type="ChEBI" id="CHEBI:29105"/>
        <note>catalytic</note>
    </ligand>
</feature>
<feature type="binding site" evidence="9">
    <location>
        <position position="136"/>
    </location>
    <ligand>
        <name>Zn(2+)</name>
        <dbReference type="ChEBI" id="CHEBI:29105"/>
        <note>catalytic</note>
    </ligand>
</feature>
<comment type="similarity">
    <text evidence="9">Belongs to the peptidase M15D family.</text>
</comment>
<dbReference type="Pfam" id="PF01427">
    <property type="entry name" value="Peptidase_M15"/>
    <property type="match status" value="1"/>
</dbReference>
<reference evidence="10 11" key="1">
    <citation type="journal article" date="2016" name="Nat. Commun.">
        <title>Thousands of microbial genomes shed light on interconnected biogeochemical processes in an aquifer system.</title>
        <authorList>
            <person name="Anantharaman K."/>
            <person name="Brown C.T."/>
            <person name="Hug L.A."/>
            <person name="Sharon I."/>
            <person name="Castelle C.J."/>
            <person name="Probst A.J."/>
            <person name="Thomas B.C."/>
            <person name="Singh A."/>
            <person name="Wilkins M.J."/>
            <person name="Karaoz U."/>
            <person name="Brodie E.L."/>
            <person name="Williams K.H."/>
            <person name="Hubbard S.S."/>
            <person name="Banfield J.F."/>
        </authorList>
    </citation>
    <scope>NUCLEOTIDE SEQUENCE [LARGE SCALE GENOMIC DNA]</scope>
</reference>
<dbReference type="GO" id="GO:0071555">
    <property type="term" value="P:cell wall organization"/>
    <property type="evidence" value="ECO:0007669"/>
    <property type="project" value="UniProtKB-KW"/>
</dbReference>
<dbReference type="GO" id="GO:0008270">
    <property type="term" value="F:zinc ion binding"/>
    <property type="evidence" value="ECO:0007669"/>
    <property type="project" value="UniProtKB-UniRule"/>
</dbReference>
<feature type="active site" description="Proton donor/acceptor" evidence="9">
    <location>
        <position position="202"/>
    </location>
</feature>
<evidence type="ECO:0000256" key="6">
    <source>
        <dbReference type="ARBA" id="ARBA00022997"/>
    </source>
</evidence>
<dbReference type="GO" id="GO:0008237">
    <property type="term" value="F:metallopeptidase activity"/>
    <property type="evidence" value="ECO:0007669"/>
    <property type="project" value="UniProtKB-KW"/>
</dbReference>
<dbReference type="PANTHER" id="PTHR43126">
    <property type="entry name" value="D-ALANYL-D-ALANINE DIPEPTIDASE"/>
    <property type="match status" value="1"/>
</dbReference>
<evidence type="ECO:0000256" key="1">
    <source>
        <dbReference type="ARBA" id="ARBA00001362"/>
    </source>
</evidence>
<dbReference type="Gene3D" id="3.30.1380.10">
    <property type="match status" value="1"/>
</dbReference>
<feature type="binding site" evidence="9">
    <location>
        <position position="205"/>
    </location>
    <ligand>
        <name>Zn(2+)</name>
        <dbReference type="ChEBI" id="CHEBI:29105"/>
        <note>catalytic</note>
    </ligand>
</feature>
<accession>A0A1F6VQZ1</accession>
<dbReference type="EC" id="3.4.13.22" evidence="9"/>
<comment type="catalytic activity">
    <reaction evidence="1 9">
        <text>D-alanyl-D-alanine + H2O = 2 D-alanine</text>
        <dbReference type="Rhea" id="RHEA:20661"/>
        <dbReference type="ChEBI" id="CHEBI:15377"/>
        <dbReference type="ChEBI" id="CHEBI:57416"/>
        <dbReference type="ChEBI" id="CHEBI:57822"/>
        <dbReference type="EC" id="3.4.13.22"/>
    </reaction>
</comment>
<evidence type="ECO:0000313" key="10">
    <source>
        <dbReference type="EMBL" id="OGI71855.1"/>
    </source>
</evidence>
<protein>
    <recommendedName>
        <fullName evidence="9">D-alanyl-D-alanine dipeptidase</fullName>
        <shortName evidence="9">D-Ala-D-Ala dipeptidase</shortName>
        <ecNumber evidence="9">3.4.13.22</ecNumber>
    </recommendedName>
</protein>
<evidence type="ECO:0000256" key="2">
    <source>
        <dbReference type="ARBA" id="ARBA00022670"/>
    </source>
</evidence>
<dbReference type="InterPro" id="IPR009045">
    <property type="entry name" value="Zn_M74/Hedgehog-like"/>
</dbReference>
<keyword evidence="8" id="KW-0961">Cell wall biogenesis/degradation</keyword>
<proteinExistence type="inferred from homology"/>
<keyword evidence="2 9" id="KW-0645">Protease</keyword>
<evidence type="ECO:0000256" key="3">
    <source>
        <dbReference type="ARBA" id="ARBA00022723"/>
    </source>
</evidence>
<evidence type="ECO:0000313" key="11">
    <source>
        <dbReference type="Proteomes" id="UP000179686"/>
    </source>
</evidence>
<comment type="function">
    <text evidence="9">Catalyzes hydrolysis of the D-alanyl-D-alanine dipeptide.</text>
</comment>
<sequence>MNKITLNRFKFLFNQILKGNFRNALRYKLWLIGYQTTLPAFIIRQIPIIENGEALVEIPQHPKIICIAPQPFVRESVAKMLVKVADNLPQNLYLKILYAYRDQETQKRFWDEVVRDTSSLQIAKSLSAKPGGIGPHQTGAAVDVTLTDSLGNELDMGTHYRDHSNIAKIPMFAKTCTPIQKQNRKLLRQAMTRSGFYFYPGEWWHYSYGDQSWVAYTGDRNAVYGEKTL</sequence>
<evidence type="ECO:0000256" key="5">
    <source>
        <dbReference type="ARBA" id="ARBA00022833"/>
    </source>
</evidence>
<comment type="caution">
    <text evidence="10">The sequence shown here is derived from an EMBL/GenBank/DDBJ whole genome shotgun (WGS) entry which is preliminary data.</text>
</comment>
<evidence type="ECO:0000256" key="8">
    <source>
        <dbReference type="ARBA" id="ARBA00023316"/>
    </source>
</evidence>
<name>A0A1F6VQZ1_9BACT</name>
<evidence type="ECO:0000256" key="9">
    <source>
        <dbReference type="HAMAP-Rule" id="MF_01924"/>
    </source>
</evidence>
<keyword evidence="4 9" id="KW-0378">Hydrolase</keyword>
<dbReference type="InterPro" id="IPR000755">
    <property type="entry name" value="A_A_dipeptidase"/>
</dbReference>
<feature type="site" description="Transition state stabilizer" evidence="9">
    <location>
        <position position="101"/>
    </location>
</feature>
<keyword evidence="5 9" id="KW-0862">Zinc</keyword>
<organism evidence="10 11">
    <name type="scientific">Candidatus Nomurabacteria bacterium RIFCSPHIGHO2_02_FULL_38_15</name>
    <dbReference type="NCBI Taxonomy" id="1801752"/>
    <lineage>
        <taxon>Bacteria</taxon>
        <taxon>Candidatus Nomuraibacteriota</taxon>
    </lineage>
</organism>